<dbReference type="GO" id="GO:0016757">
    <property type="term" value="F:glycosyltransferase activity"/>
    <property type="evidence" value="ECO:0007669"/>
    <property type="project" value="InterPro"/>
</dbReference>
<organism evidence="3 4">
    <name type="scientific">Mucilaginibacter terrenus</name>
    <dbReference type="NCBI Taxonomy" id="2482727"/>
    <lineage>
        <taxon>Bacteria</taxon>
        <taxon>Pseudomonadati</taxon>
        <taxon>Bacteroidota</taxon>
        <taxon>Sphingobacteriia</taxon>
        <taxon>Sphingobacteriales</taxon>
        <taxon>Sphingobacteriaceae</taxon>
        <taxon>Mucilaginibacter</taxon>
    </lineage>
</organism>
<dbReference type="PANTHER" id="PTHR45947:SF3">
    <property type="entry name" value="SULFOQUINOVOSYL TRANSFERASE SQD2"/>
    <property type="match status" value="1"/>
</dbReference>
<feature type="domain" description="Glycosyl transferase family 1" evidence="1">
    <location>
        <begin position="211"/>
        <end position="358"/>
    </location>
</feature>
<comment type="caution">
    <text evidence="3">The sequence shown here is derived from an EMBL/GenBank/DDBJ whole genome shotgun (WGS) entry which is preliminary data.</text>
</comment>
<dbReference type="OrthoDB" id="596635at2"/>
<evidence type="ECO:0000259" key="2">
    <source>
        <dbReference type="Pfam" id="PF13439"/>
    </source>
</evidence>
<dbReference type="InterPro" id="IPR028098">
    <property type="entry name" value="Glyco_trans_4-like_N"/>
</dbReference>
<dbReference type="CDD" id="cd03814">
    <property type="entry name" value="GT4-like"/>
    <property type="match status" value="1"/>
</dbReference>
<dbReference type="AlphaFoldDB" id="A0A3E2NQ85"/>
<accession>A0A3E2NQ85</accession>
<dbReference type="PANTHER" id="PTHR45947">
    <property type="entry name" value="SULFOQUINOVOSYL TRANSFERASE SQD2"/>
    <property type="match status" value="1"/>
</dbReference>
<dbReference type="InterPro" id="IPR050194">
    <property type="entry name" value="Glycosyltransferase_grp1"/>
</dbReference>
<dbReference type="Pfam" id="PF13439">
    <property type="entry name" value="Glyco_transf_4"/>
    <property type="match status" value="1"/>
</dbReference>
<dbReference type="SUPFAM" id="SSF53756">
    <property type="entry name" value="UDP-Glycosyltransferase/glycogen phosphorylase"/>
    <property type="match status" value="1"/>
</dbReference>
<evidence type="ECO:0000313" key="4">
    <source>
        <dbReference type="Proteomes" id="UP000260823"/>
    </source>
</evidence>
<evidence type="ECO:0000313" key="3">
    <source>
        <dbReference type="EMBL" id="RFZ83166.1"/>
    </source>
</evidence>
<protein>
    <submittedName>
        <fullName evidence="3">Glycosyltransferase family 1 protein</fullName>
    </submittedName>
</protein>
<dbReference type="Gene3D" id="3.40.50.2000">
    <property type="entry name" value="Glycogen Phosphorylase B"/>
    <property type="match status" value="2"/>
</dbReference>
<keyword evidence="4" id="KW-1185">Reference proteome</keyword>
<sequence>MQHKLRVAFFAEILTPELDGAVRTMYQLINRIDSGRYEFLFIYGEGPVNIRSFKSVRVPAITVPINAGYSLALPVFAQARLSQELERFKPEVVHIATPSILGEFGLNYAKQHGLPIITIYHTHFISYIAHYFKHLPFLIDGARQYLIQRYNSFYNSCDLIYVPSENIKAELQAVDIEPERMQIWKRGIDSRLFSPAKKDVNAISKLTGNHHPTILFASRLVWEKNLETLFEIYDEIQEGEPKVNFLIVGDGVAHKACKARMKNAIFTGKLRHSKLAALYASADVFLFPSVSETCGNVVLEAMASGLPCVIGNGGGSRDFIRNGENGFVCEPFSALEYVGKIRQILYDDKLKASIVEQGLLDSRTYDWGELASRYFADLNMLHQQQSLIAV</sequence>
<reference evidence="3 4" key="1">
    <citation type="submission" date="2018-08" db="EMBL/GenBank/DDBJ databases">
        <title>Mucilaginibacter terrae sp. nov., isolated from manganese diggings.</title>
        <authorList>
            <person name="Huang Y."/>
            <person name="Zhou Z."/>
        </authorList>
    </citation>
    <scope>NUCLEOTIDE SEQUENCE [LARGE SCALE GENOMIC DNA]</scope>
    <source>
        <strain evidence="3 4">ZH6</strain>
    </source>
</reference>
<dbReference type="Pfam" id="PF00534">
    <property type="entry name" value="Glycos_transf_1"/>
    <property type="match status" value="1"/>
</dbReference>
<proteinExistence type="predicted"/>
<dbReference type="InterPro" id="IPR001296">
    <property type="entry name" value="Glyco_trans_1"/>
</dbReference>
<evidence type="ECO:0000259" key="1">
    <source>
        <dbReference type="Pfam" id="PF00534"/>
    </source>
</evidence>
<dbReference type="EMBL" id="QWDE01000002">
    <property type="protein sequence ID" value="RFZ83166.1"/>
    <property type="molecule type" value="Genomic_DNA"/>
</dbReference>
<dbReference type="RefSeq" id="WP_117383641.1">
    <property type="nucleotide sequence ID" value="NZ_QWDE01000002.1"/>
</dbReference>
<dbReference type="Proteomes" id="UP000260823">
    <property type="component" value="Unassembled WGS sequence"/>
</dbReference>
<keyword evidence="3" id="KW-0808">Transferase</keyword>
<feature type="domain" description="Glycosyltransferase subfamily 4-like N-terminal" evidence="2">
    <location>
        <begin position="19"/>
        <end position="190"/>
    </location>
</feature>
<gene>
    <name evidence="3" type="ORF">DYU05_13540</name>
</gene>
<name>A0A3E2NQ85_9SPHI</name>